<proteinExistence type="predicted"/>
<dbReference type="InterPro" id="IPR012337">
    <property type="entry name" value="RNaseH-like_sf"/>
</dbReference>
<keyword evidence="5 9" id="KW-0378">Hydrolase</keyword>
<dbReference type="SUPFAM" id="SSF53098">
    <property type="entry name" value="Ribonuclease H-like"/>
    <property type="match status" value="1"/>
</dbReference>
<evidence type="ECO:0000256" key="5">
    <source>
        <dbReference type="ARBA" id="ARBA00022839"/>
    </source>
</evidence>
<evidence type="ECO:0000256" key="2">
    <source>
        <dbReference type="ARBA" id="ARBA00022695"/>
    </source>
</evidence>
<dbReference type="KEGG" id="vpi:BW732_04875"/>
<keyword evidence="10" id="KW-1185">Reference proteome</keyword>
<evidence type="ECO:0000259" key="8">
    <source>
        <dbReference type="SMART" id="SM00479"/>
    </source>
</evidence>
<evidence type="ECO:0000256" key="3">
    <source>
        <dbReference type="ARBA" id="ARBA00022705"/>
    </source>
</evidence>
<accession>A0A1Q2D5K2</accession>
<dbReference type="PANTHER" id="PTHR30231:SF42">
    <property type="entry name" value="EXONUCLEASE"/>
    <property type="match status" value="1"/>
</dbReference>
<evidence type="ECO:0000256" key="4">
    <source>
        <dbReference type="ARBA" id="ARBA00022722"/>
    </source>
</evidence>
<reference evidence="9 10" key="1">
    <citation type="journal article" date="2010" name="Int. J. Syst. Evol. Microbiol.">
        <title>Vagococcus penaei sp. nov., isolated from spoilage microbiota of cooked shrimp (Penaeus vannamei).</title>
        <authorList>
            <person name="Jaffres E."/>
            <person name="Prevost H."/>
            <person name="Rossero A."/>
            <person name="Joffraud J.J."/>
            <person name="Dousset X."/>
        </authorList>
    </citation>
    <scope>NUCLEOTIDE SEQUENCE [LARGE SCALE GENOMIC DNA]</scope>
    <source>
        <strain evidence="9 10">CD276</strain>
    </source>
</reference>
<dbReference type="Pfam" id="PF00929">
    <property type="entry name" value="RNase_T"/>
    <property type="match status" value="1"/>
</dbReference>
<keyword evidence="5 9" id="KW-0269">Exonuclease</keyword>
<sequence>MNFIAMDFETANHEAHSACSLALVMVKHNRIVGEYYTLINPQTDFHWRNIQVHGIEAKDVSAAPTFADIWPDIQHYFEPNHLVVAHNAAFDNRVLLNCLDKYQLAPAHFLSLCTVRTSRKLYPKLANHKLNTVCDYLDIPLENHHHALDDSLACASILLAQEKTYGVEPLKKLVKKI</sequence>
<dbReference type="InterPro" id="IPR013520">
    <property type="entry name" value="Ribonucl_H"/>
</dbReference>
<dbReference type="GO" id="GO:0006260">
    <property type="term" value="P:DNA replication"/>
    <property type="evidence" value="ECO:0007669"/>
    <property type="project" value="UniProtKB-KW"/>
</dbReference>
<keyword evidence="1" id="KW-0808">Transferase</keyword>
<dbReference type="FunFam" id="3.30.420.10:FF:000045">
    <property type="entry name" value="3'-5' exonuclease DinG"/>
    <property type="match status" value="1"/>
</dbReference>
<dbReference type="Proteomes" id="UP000188246">
    <property type="component" value="Chromosome"/>
</dbReference>
<dbReference type="GO" id="GO:0003887">
    <property type="term" value="F:DNA-directed DNA polymerase activity"/>
    <property type="evidence" value="ECO:0007669"/>
    <property type="project" value="UniProtKB-KW"/>
</dbReference>
<dbReference type="EMBL" id="CP019609">
    <property type="protein sequence ID" value="AQP53633.1"/>
    <property type="molecule type" value="Genomic_DNA"/>
</dbReference>
<protein>
    <recommendedName>
        <fullName evidence="7">DNA polymerase III polC-type</fullName>
    </recommendedName>
</protein>
<dbReference type="STRING" id="633807.BW732_04875"/>
<keyword evidence="2" id="KW-0548">Nucleotidyltransferase</keyword>
<feature type="domain" description="Exonuclease" evidence="8">
    <location>
        <begin position="2"/>
        <end position="167"/>
    </location>
</feature>
<organism evidence="9 10">
    <name type="scientific">Vagococcus penaei</name>
    <dbReference type="NCBI Taxonomy" id="633807"/>
    <lineage>
        <taxon>Bacteria</taxon>
        <taxon>Bacillati</taxon>
        <taxon>Bacillota</taxon>
        <taxon>Bacilli</taxon>
        <taxon>Lactobacillales</taxon>
        <taxon>Enterococcaceae</taxon>
        <taxon>Vagococcus</taxon>
    </lineage>
</organism>
<evidence type="ECO:0000313" key="9">
    <source>
        <dbReference type="EMBL" id="AQP53633.1"/>
    </source>
</evidence>
<dbReference type="AlphaFoldDB" id="A0A1Q2D5K2"/>
<evidence type="ECO:0000313" key="10">
    <source>
        <dbReference type="Proteomes" id="UP000188246"/>
    </source>
</evidence>
<dbReference type="SMART" id="SM00479">
    <property type="entry name" value="EXOIII"/>
    <property type="match status" value="1"/>
</dbReference>
<dbReference type="GO" id="GO:0003676">
    <property type="term" value="F:nucleic acid binding"/>
    <property type="evidence" value="ECO:0007669"/>
    <property type="project" value="InterPro"/>
</dbReference>
<evidence type="ECO:0000256" key="7">
    <source>
        <dbReference type="ARBA" id="ARBA00070925"/>
    </source>
</evidence>
<dbReference type="Gene3D" id="3.30.420.10">
    <property type="entry name" value="Ribonuclease H-like superfamily/Ribonuclease H"/>
    <property type="match status" value="1"/>
</dbReference>
<keyword evidence="6" id="KW-0239">DNA-directed DNA polymerase</keyword>
<dbReference type="RefSeq" id="WP_077275724.1">
    <property type="nucleotide sequence ID" value="NZ_CP019609.1"/>
</dbReference>
<dbReference type="GO" id="GO:0008408">
    <property type="term" value="F:3'-5' exonuclease activity"/>
    <property type="evidence" value="ECO:0007669"/>
    <property type="project" value="TreeGrafter"/>
</dbReference>
<keyword evidence="3" id="KW-0235">DNA replication</keyword>
<keyword evidence="4" id="KW-0540">Nuclease</keyword>
<name>A0A1Q2D5K2_9ENTE</name>
<dbReference type="InterPro" id="IPR036397">
    <property type="entry name" value="RNaseH_sf"/>
</dbReference>
<dbReference type="OrthoDB" id="9803913at2"/>
<evidence type="ECO:0000256" key="6">
    <source>
        <dbReference type="ARBA" id="ARBA00022932"/>
    </source>
</evidence>
<dbReference type="PANTHER" id="PTHR30231">
    <property type="entry name" value="DNA POLYMERASE III SUBUNIT EPSILON"/>
    <property type="match status" value="1"/>
</dbReference>
<dbReference type="CDD" id="cd06130">
    <property type="entry name" value="DNA_pol_III_epsilon_like"/>
    <property type="match status" value="1"/>
</dbReference>
<evidence type="ECO:0000256" key="1">
    <source>
        <dbReference type="ARBA" id="ARBA00022679"/>
    </source>
</evidence>
<gene>
    <name evidence="9" type="ORF">BW732_04875</name>
</gene>
<dbReference type="GO" id="GO:0005829">
    <property type="term" value="C:cytosol"/>
    <property type="evidence" value="ECO:0007669"/>
    <property type="project" value="TreeGrafter"/>
</dbReference>